<name>A0A1L8DAG5_9DIPT</name>
<dbReference type="PANTHER" id="PTHR34717">
    <property type="entry name" value="EG:BACR7A4.20 PROTEIN"/>
    <property type="match status" value="1"/>
</dbReference>
<dbReference type="AlphaFoldDB" id="A0A1L8DAG5"/>
<protein>
    <submittedName>
        <fullName evidence="1">Uncharacterized protein</fullName>
    </submittedName>
</protein>
<dbReference type="SUPFAM" id="SSF159245">
    <property type="entry name" value="AttH-like"/>
    <property type="match status" value="1"/>
</dbReference>
<organism evidence="1">
    <name type="scientific">Nyssomyia neivai</name>
    <dbReference type="NCBI Taxonomy" id="330878"/>
    <lineage>
        <taxon>Eukaryota</taxon>
        <taxon>Metazoa</taxon>
        <taxon>Ecdysozoa</taxon>
        <taxon>Arthropoda</taxon>
        <taxon>Hexapoda</taxon>
        <taxon>Insecta</taxon>
        <taxon>Pterygota</taxon>
        <taxon>Neoptera</taxon>
        <taxon>Endopterygota</taxon>
        <taxon>Diptera</taxon>
        <taxon>Nematocera</taxon>
        <taxon>Psychodoidea</taxon>
        <taxon>Psychodidae</taxon>
        <taxon>Nyssomyia</taxon>
    </lineage>
</organism>
<proteinExistence type="predicted"/>
<dbReference type="EMBL" id="GFDF01010727">
    <property type="protein sequence ID" value="JAV03357.1"/>
    <property type="molecule type" value="Transcribed_RNA"/>
</dbReference>
<sequence>MLISFLLVAFYKMFRRKDPEPIFGVYRQRGKWYWIKYFIFLVIFYFRKLRYHKGSKDGGGQGAKNIADPNLMEKVQPLSDHPKAFDAIFYIAGNSDGYRFIMGTERRHKGIVHGVLYLVVPDIGCLCLPQLPDTMMFTTNFGKEGNAFGGPGFSSEPILPMNKWRLRYRGQMRHGEKLHDIEFSFEYLSQFPYFDFDSDLSPQSLANSMALEKWTQEYFRNLRSAHQSHYEQMGNIRGTLKINGVPRVIDMRGFRDHSYGFKRDWTLMHRYAFIVFFLEDGRSISMGIISQPCTCSVLNTGYICSDKGKITAVDWCDFELYQHGECGTPPKDFAYQFSSAGRTHTVQILVDYENIHYVGSKWEAKMFERFISVTMDGVPGYGVAEFHYNNKSGRPEEFANNDPQWYKNVLTREVQYKKLEAMSMPQQTEQK</sequence>
<reference evidence="1" key="1">
    <citation type="submission" date="2016-12" db="EMBL/GenBank/DDBJ databases">
        <title>An insight into the sialome and mialome of the sand fly, Nyssomyia neivai.</title>
        <authorList>
            <person name="Sebastian V."/>
            <person name="Goulart T.M."/>
            <person name="Oliveira W."/>
            <person name="Calvo E."/>
            <person name="Oliveira L.F."/>
            <person name="Pinto M.C."/>
            <person name="Rosselino A.M."/>
            <person name="Ribeiro J.M."/>
        </authorList>
    </citation>
    <scope>NUCLEOTIDE SEQUENCE</scope>
</reference>
<evidence type="ECO:0000313" key="1">
    <source>
        <dbReference type="EMBL" id="JAV03357.1"/>
    </source>
</evidence>
<dbReference type="PANTHER" id="PTHR34717:SF1">
    <property type="entry name" value="EG:BACR7A4.20 PROTEIN"/>
    <property type="match status" value="1"/>
</dbReference>
<accession>A0A1L8DAG5</accession>